<name>A0A853F686_9BURK</name>
<organism evidence="1 2">
    <name type="scientific">Allopusillimonas soli</name>
    <dbReference type="NCBI Taxonomy" id="659016"/>
    <lineage>
        <taxon>Bacteria</taxon>
        <taxon>Pseudomonadati</taxon>
        <taxon>Pseudomonadota</taxon>
        <taxon>Betaproteobacteria</taxon>
        <taxon>Burkholderiales</taxon>
        <taxon>Alcaligenaceae</taxon>
        <taxon>Allopusillimonas</taxon>
    </lineage>
</organism>
<reference evidence="1 2" key="1">
    <citation type="submission" date="2020-07" db="EMBL/GenBank/DDBJ databases">
        <title>Taxonomic revisions and descriptions of new bacterial species based on genomic comparisons in the high-G+C-content subgroup of the family Alcaligenaceae.</title>
        <authorList>
            <person name="Szabo A."/>
            <person name="Felfoldi T."/>
        </authorList>
    </citation>
    <scope>NUCLEOTIDE SEQUENCE [LARGE SCALE GENOMIC DNA]</scope>
    <source>
        <strain evidence="1 2">DSM 25264</strain>
    </source>
</reference>
<protein>
    <submittedName>
        <fullName evidence="1">YdgA family protein</fullName>
    </submittedName>
</protein>
<dbReference type="AlphaFoldDB" id="A0A853F686"/>
<dbReference type="Pfam" id="PF06097">
    <property type="entry name" value="DUF945"/>
    <property type="match status" value="1"/>
</dbReference>
<dbReference type="Proteomes" id="UP000580517">
    <property type="component" value="Unassembled WGS sequence"/>
</dbReference>
<comment type="caution">
    <text evidence="1">The sequence shown here is derived from an EMBL/GenBank/DDBJ whole genome shotgun (WGS) entry which is preliminary data.</text>
</comment>
<evidence type="ECO:0000313" key="2">
    <source>
        <dbReference type="Proteomes" id="UP000580517"/>
    </source>
</evidence>
<evidence type="ECO:0000313" key="1">
    <source>
        <dbReference type="EMBL" id="NYT35603.1"/>
    </source>
</evidence>
<gene>
    <name evidence="1" type="ORF">H0A68_01865</name>
</gene>
<dbReference type="EMBL" id="JACCEW010000001">
    <property type="protein sequence ID" value="NYT35603.1"/>
    <property type="molecule type" value="Genomic_DNA"/>
</dbReference>
<proteinExistence type="predicted"/>
<dbReference type="RefSeq" id="WP_167668813.1">
    <property type="nucleotide sequence ID" value="NZ_JACCEW010000001.1"/>
</dbReference>
<keyword evidence="2" id="KW-1185">Reference proteome</keyword>
<dbReference type="InterPro" id="IPR010352">
    <property type="entry name" value="DUF945"/>
</dbReference>
<sequence length="478" mass="51844">MKKSTGAAGVVLILCAAWLGATWYVGKRAEDVVRDAVVKANERMEAVLGAQGAEKSFEMTIERYDRGLFSSDVVYGIKTKGLQGKPMEIHLRDHMQHGPFPLAMLKKGNIQPLLVYSVSRLEPTLSTQAWIDSQEDKTPVHGENILRFSGDGQSHWTFSPLRFSNEGTRFEMSAGTLSVDFHNDFQDSDSAASFSSMLMSDENSGEVISLSNIQAKSQTAQDEAGALKSRSDVTVDALQVGGSASDIISLRGVTMHMDTLQQDDMLQSSMRYDFGKVLVGEVELGSFSLGGKIDNVDMKALMALASEYDAIKVRQGVQRDADVELTESDQQALLSRLEAVLASSPTLALDPILWKNAQGESSGSLKLDLGVANADALMQPSLVPPMIRRAELDLSVSRPMVIEVFGKLDAKGGQRDQLQAMGALMFDRYVGKLTMAGLAKAADDKASTHLVYTADAVDVNGTKMTVQEFLQRAMLAAM</sequence>
<accession>A0A853F686</accession>